<evidence type="ECO:0000313" key="3">
    <source>
        <dbReference type="Proteomes" id="UP001500604"/>
    </source>
</evidence>
<comment type="similarity">
    <text evidence="1">Belongs to the UPF0260 family.</text>
</comment>
<dbReference type="InterPro" id="IPR008228">
    <property type="entry name" value="UCP006173"/>
</dbReference>
<reference evidence="3" key="1">
    <citation type="journal article" date="2019" name="Int. J. Syst. Evol. Microbiol.">
        <title>The Global Catalogue of Microorganisms (GCM) 10K type strain sequencing project: providing services to taxonomists for standard genome sequencing and annotation.</title>
        <authorList>
            <consortium name="The Broad Institute Genomics Platform"/>
            <consortium name="The Broad Institute Genome Sequencing Center for Infectious Disease"/>
            <person name="Wu L."/>
            <person name="Ma J."/>
        </authorList>
    </citation>
    <scope>NUCLEOTIDE SEQUENCE [LARGE SCALE GENOMIC DNA]</scope>
    <source>
        <strain evidence="3">JCM 17805</strain>
    </source>
</reference>
<dbReference type="NCBIfam" id="NF003501">
    <property type="entry name" value="PRK05170.1-5"/>
    <property type="match status" value="1"/>
</dbReference>
<dbReference type="PANTHER" id="PTHR37421">
    <property type="entry name" value="UPF0260 PROTEIN YCGN"/>
    <property type="match status" value="1"/>
</dbReference>
<proteinExistence type="inferred from homology"/>
<dbReference type="Proteomes" id="UP001500604">
    <property type="component" value="Unassembled WGS sequence"/>
</dbReference>
<name>A0ABP8UWT2_9GAMM</name>
<dbReference type="EMBL" id="BAABFL010000016">
    <property type="protein sequence ID" value="GAA4648001.1"/>
    <property type="molecule type" value="Genomic_DNA"/>
</dbReference>
<dbReference type="Pfam" id="PF03692">
    <property type="entry name" value="CxxCxxCC"/>
    <property type="match status" value="1"/>
</dbReference>
<evidence type="ECO:0000256" key="1">
    <source>
        <dbReference type="HAMAP-Rule" id="MF_00676"/>
    </source>
</evidence>
<dbReference type="PANTHER" id="PTHR37421:SF1">
    <property type="entry name" value="UPF0260 PROTEIN YCGN"/>
    <property type="match status" value="1"/>
</dbReference>
<evidence type="ECO:0000313" key="2">
    <source>
        <dbReference type="EMBL" id="GAA4648001.1"/>
    </source>
</evidence>
<comment type="caution">
    <text evidence="2">The sequence shown here is derived from an EMBL/GenBank/DDBJ whole genome shotgun (WGS) entry which is preliminary data.</text>
</comment>
<keyword evidence="3" id="KW-1185">Reference proteome</keyword>
<dbReference type="NCBIfam" id="NF003507">
    <property type="entry name" value="PRK05170.2-5"/>
    <property type="match status" value="1"/>
</dbReference>
<sequence length="158" mass="18169">MTPFDMSNTPASQTDAFWRTVRLEDMSKTQWESLCDGCGRCCLQKLEDEDTGEVCYTALSCRHLDTDSCRCKVYPQRATVAPECIHLTVNDIPEFHWLPSTCAYRLVSEGKDLPEWHPLVSGTPETVHLVGISVQQRVMSEDRVPEEDWEEHIIHWID</sequence>
<dbReference type="PIRSF" id="PIRSF006173">
    <property type="entry name" value="UCP006173"/>
    <property type="match status" value="1"/>
</dbReference>
<accession>A0ABP8UWT2</accession>
<dbReference type="InterPro" id="IPR005358">
    <property type="entry name" value="Puta_zinc/iron-chelating_dom"/>
</dbReference>
<gene>
    <name evidence="2" type="ORF">GCM10023116_02630</name>
</gene>
<dbReference type="HAMAP" id="MF_00676">
    <property type="entry name" value="UPF0260"/>
    <property type="match status" value="1"/>
</dbReference>
<protein>
    <recommendedName>
        <fullName evidence="1">UPF0260 protein GCM10023116_02630</fullName>
    </recommendedName>
</protein>
<organism evidence="2 3">
    <name type="scientific">Kistimonas scapharcae</name>
    <dbReference type="NCBI Taxonomy" id="1036133"/>
    <lineage>
        <taxon>Bacteria</taxon>
        <taxon>Pseudomonadati</taxon>
        <taxon>Pseudomonadota</taxon>
        <taxon>Gammaproteobacteria</taxon>
        <taxon>Oceanospirillales</taxon>
        <taxon>Endozoicomonadaceae</taxon>
        <taxon>Kistimonas</taxon>
    </lineage>
</organism>